<feature type="chain" id="PRO_5032479434" evidence="1">
    <location>
        <begin position="26"/>
        <end position="409"/>
    </location>
</feature>
<dbReference type="Pfam" id="PF13173">
    <property type="entry name" value="AAA_14"/>
    <property type="match status" value="1"/>
</dbReference>
<evidence type="ECO:0000256" key="1">
    <source>
        <dbReference type="SAM" id="SignalP"/>
    </source>
</evidence>
<protein>
    <submittedName>
        <fullName evidence="5">ATP-binding protein</fullName>
    </submittedName>
</protein>
<dbReference type="InterPro" id="IPR027417">
    <property type="entry name" value="P-loop_NTPase"/>
</dbReference>
<feature type="signal peptide" evidence="1">
    <location>
        <begin position="1"/>
        <end position="25"/>
    </location>
</feature>
<evidence type="ECO:0000313" key="5">
    <source>
        <dbReference type="EMBL" id="QTX09292.1"/>
    </source>
</evidence>
<dbReference type="PANTHER" id="PTHR43566">
    <property type="entry name" value="CONSERVED PROTEIN"/>
    <property type="match status" value="1"/>
</dbReference>
<gene>
    <name evidence="5" type="ORF">J1836_011625</name>
    <name evidence="4" type="ORF">J1836_16240</name>
</gene>
<dbReference type="EMBL" id="CP072748">
    <property type="protein sequence ID" value="QTX09292.1"/>
    <property type="molecule type" value="Genomic_DNA"/>
</dbReference>
<feature type="domain" description="DUF4143" evidence="3">
    <location>
        <begin position="185"/>
        <end position="343"/>
    </location>
</feature>
<dbReference type="InterPro" id="IPR025420">
    <property type="entry name" value="DUF4143"/>
</dbReference>
<reference evidence="4 6" key="1">
    <citation type="submission" date="2021-03" db="EMBL/GenBank/DDBJ databases">
        <title>Draft genome and methylome analysis of Thiotrix fructosivoruns ATCC 49748.</title>
        <authorList>
            <person name="Fomenkov A."/>
            <person name="Grabovich M.Y."/>
            <person name="Roberts R.J."/>
        </authorList>
    </citation>
    <scope>NUCLEOTIDE SEQUENCE [LARGE SCALE GENOMIC DNA]</scope>
    <source>
        <strain evidence="4 6">ATCC 49748</strain>
    </source>
</reference>
<keyword evidence="6" id="KW-1185">Reference proteome</keyword>
<dbReference type="GO" id="GO:0005524">
    <property type="term" value="F:ATP binding"/>
    <property type="evidence" value="ECO:0007669"/>
    <property type="project" value="UniProtKB-KW"/>
</dbReference>
<dbReference type="Pfam" id="PF13635">
    <property type="entry name" value="DUF4143"/>
    <property type="match status" value="1"/>
</dbReference>
<dbReference type="Proteomes" id="UP000664466">
    <property type="component" value="Unassembled WGS sequence"/>
</dbReference>
<proteinExistence type="predicted"/>
<evidence type="ECO:0000259" key="2">
    <source>
        <dbReference type="Pfam" id="PF13173"/>
    </source>
</evidence>
<evidence type="ECO:0000313" key="4">
    <source>
        <dbReference type="EMBL" id="MBO0614453.1"/>
    </source>
</evidence>
<keyword evidence="1" id="KW-0732">Signal</keyword>
<accession>A0A8B0SJZ7</accession>
<dbReference type="SUPFAM" id="SSF52540">
    <property type="entry name" value="P-loop containing nucleoside triphosphate hydrolases"/>
    <property type="match status" value="1"/>
</dbReference>
<organism evidence="5">
    <name type="scientific">Thiothrix fructosivorans</name>
    <dbReference type="NCBI Taxonomy" id="111770"/>
    <lineage>
        <taxon>Bacteria</taxon>
        <taxon>Pseudomonadati</taxon>
        <taxon>Pseudomonadota</taxon>
        <taxon>Gammaproteobacteria</taxon>
        <taxon>Thiotrichales</taxon>
        <taxon>Thiotrichaceae</taxon>
        <taxon>Thiothrix</taxon>
    </lineage>
</organism>
<dbReference type="AlphaFoldDB" id="A0A8B0SJZ7"/>
<feature type="domain" description="AAA" evidence="2">
    <location>
        <begin position="29"/>
        <end position="145"/>
    </location>
</feature>
<reference evidence="5" key="2">
    <citation type="submission" date="2021-04" db="EMBL/GenBank/DDBJ databases">
        <title>Complete Genome and methylome analysis of Thiothrix fructosivorans ATCC 49748.</title>
        <authorList>
            <person name="Fomenkov A."/>
            <person name="Sun L."/>
            <person name="Vincze T."/>
            <person name="Grabovich M.Y."/>
            <person name="Roberts R.J."/>
        </authorList>
    </citation>
    <scope>NUCLEOTIDE SEQUENCE</scope>
    <source>
        <strain evidence="5">ATCC 49748</strain>
    </source>
</reference>
<evidence type="ECO:0000259" key="3">
    <source>
        <dbReference type="Pfam" id="PF13635"/>
    </source>
</evidence>
<keyword evidence="5" id="KW-0067">ATP-binding</keyword>
<dbReference type="EMBL" id="JAFMPM010000008">
    <property type="protein sequence ID" value="MBO0614453.1"/>
    <property type="molecule type" value="Genomic_DNA"/>
</dbReference>
<keyword evidence="5" id="KW-0547">Nucleotide-binding</keyword>
<dbReference type="PANTHER" id="PTHR43566:SF2">
    <property type="entry name" value="DUF4143 DOMAIN-CONTAINING PROTEIN"/>
    <property type="match status" value="1"/>
</dbReference>
<dbReference type="InterPro" id="IPR041682">
    <property type="entry name" value="AAA_14"/>
</dbReference>
<evidence type="ECO:0000313" key="6">
    <source>
        <dbReference type="Proteomes" id="UP000664466"/>
    </source>
</evidence>
<name>A0A8B0SJZ7_9GAMM</name>
<sequence>MKYYFRFAGCVMIQRHILPILLARAAQWPVVTVTGPRQSGKTTLCREAFPNKPYTNLERPDTRDFARTDPRGFLSQFPEGAVIDEIQRVPDLLSWIQVLVDEKNTAGQFILTGSHQFELSRHISQSLAGRTALLKLLPLSIAELLPIVEKPTLDDFLYQGGYPRIHAQQLDPAVALGDYFETYVQRDLRELVQLRNLHLFEKFVRLVAGRVGQLVNMQSLAADVGVSGNTVQEWLTLLEASYIVFRLPPWFSNGSKRLIKSPKLYFYDVGLAAWLMGITQPAYLPTHPLRGNLFENLVVLEVLKTLHNAGAKPNLSFYRDANHNEADLLLETGDKLQLLEIKSAQTVASDAMQAATRVKTALGERVAGMTLVYGGAEAQRRSAFEVLPYTQVRAWVDGLSSFSCYSISM</sequence>